<comment type="caution">
    <text evidence="1">The sequence shown here is derived from an EMBL/GenBank/DDBJ whole genome shotgun (WGS) entry which is preliminary data.</text>
</comment>
<feature type="non-terminal residue" evidence="1">
    <location>
        <position position="243"/>
    </location>
</feature>
<evidence type="ECO:0000313" key="2">
    <source>
        <dbReference type="Proteomes" id="UP000274545"/>
    </source>
</evidence>
<protein>
    <submittedName>
        <fullName evidence="1">DUF3688 domain-containing protein</fullName>
    </submittedName>
</protein>
<reference evidence="1 2" key="1">
    <citation type="journal article" date="2019" name="Genome Biol. Evol.">
        <title>Toxin and genome evolution in a Drosophila defensive symbiosis.</title>
        <authorList>
            <person name="Ballinger M.J."/>
            <person name="Gawryluk R.M."/>
            <person name="Perlman S.J."/>
        </authorList>
    </citation>
    <scope>NUCLEOTIDE SEQUENCE [LARGE SCALE GENOMIC DNA]</scope>
    <source>
        <strain evidence="2">sNeo</strain>
    </source>
</reference>
<gene>
    <name evidence="1" type="ORF">D6D54_09225</name>
</gene>
<sequence>NKEYIVIYGDQVQKWRIIKTNAKDINHRWMWSTHAKIYCWDGLNELEIPEINKNTGNVIFWTDNEYQNTRSFLLKYINAIVQENIRVQQGGNPDYGDPNLGSERIIFDFEIINNMEKLGWKPDVILTRKSIYRMILTIDENKNIVAGSLELTHFKQYWDGNNVNSYRYTDDLGFLFTFMKDKDNTFNFSAETYNYNQGNSPNTGKMVFEQMKGQIDINKFLKAFFAHALVPVFQNRSNFIESG</sequence>
<dbReference type="Proteomes" id="UP000274545">
    <property type="component" value="Unassembled WGS sequence"/>
</dbReference>
<accession>A0A433EL58</accession>
<dbReference type="InterPro" id="IPR022160">
    <property type="entry name" value="Phage_1-C74_Orf1"/>
</dbReference>
<dbReference type="RefSeq" id="WP_127093502.1">
    <property type="nucleotide sequence ID" value="NZ_RAHC01000067.1"/>
</dbReference>
<dbReference type="AlphaFoldDB" id="A0A433EL58"/>
<feature type="non-terminal residue" evidence="1">
    <location>
        <position position="1"/>
    </location>
</feature>
<name>A0A433EL58_9MOLU</name>
<organism evidence="1 2">
    <name type="scientific">Spiroplasma poulsonii</name>
    <dbReference type="NCBI Taxonomy" id="2138"/>
    <lineage>
        <taxon>Bacteria</taxon>
        <taxon>Bacillati</taxon>
        <taxon>Mycoplasmatota</taxon>
        <taxon>Mollicutes</taxon>
        <taxon>Entomoplasmatales</taxon>
        <taxon>Spiroplasmataceae</taxon>
        <taxon>Spiroplasma</taxon>
    </lineage>
</organism>
<dbReference type="Pfam" id="PF12461">
    <property type="entry name" value="DUF3688"/>
    <property type="match status" value="1"/>
</dbReference>
<dbReference type="EMBL" id="RAHC01000067">
    <property type="protein sequence ID" value="RUP74923.1"/>
    <property type="molecule type" value="Genomic_DNA"/>
</dbReference>
<proteinExistence type="predicted"/>
<evidence type="ECO:0000313" key="1">
    <source>
        <dbReference type="EMBL" id="RUP74923.1"/>
    </source>
</evidence>